<evidence type="ECO:0000313" key="1">
    <source>
        <dbReference type="EMBL" id="GME84884.1"/>
    </source>
</evidence>
<accession>A0ACB5TAY1</accession>
<sequence>MTTAHRPTFDHAKGKDTLISSSIQHKRSLPAHKALKFRKRQKLIHDDFDDDDTPEDEQEHYGTKLDIRKANKSLDELKKELLMLENGRKESQSTGCVHVKVEDDKYDDEDVQELGTVKLQKRRQELLAETKDIDFSSESENESGSDDDSSSGSESDGSESESESEDEDAELLKELENIKKEKEAKRIRQEEIELTKRAIHSNPLIKLSESDEENELHGNDSDDDEEDVKVKLEEKKQIKKSWRSTTAFSNRKNKNDGSAKNDNGLDVGFVNDMLKSDFHKRFMDRYIK</sequence>
<gene>
    <name evidence="1" type="ORF">Amon02_000717600</name>
</gene>
<reference evidence="1" key="1">
    <citation type="submission" date="2023-04" db="EMBL/GenBank/DDBJ databases">
        <title>Ambrosiozyma monospora NBRC 10751.</title>
        <authorList>
            <person name="Ichikawa N."/>
            <person name="Sato H."/>
            <person name="Tonouchi N."/>
        </authorList>
    </citation>
    <scope>NUCLEOTIDE SEQUENCE</scope>
    <source>
        <strain evidence="1">NBRC 10751</strain>
    </source>
</reference>
<protein>
    <submittedName>
        <fullName evidence="1">Unnamed protein product</fullName>
    </submittedName>
</protein>
<organism evidence="1 2">
    <name type="scientific">Ambrosiozyma monospora</name>
    <name type="common">Yeast</name>
    <name type="synonym">Endomycopsis monosporus</name>
    <dbReference type="NCBI Taxonomy" id="43982"/>
    <lineage>
        <taxon>Eukaryota</taxon>
        <taxon>Fungi</taxon>
        <taxon>Dikarya</taxon>
        <taxon>Ascomycota</taxon>
        <taxon>Saccharomycotina</taxon>
        <taxon>Pichiomycetes</taxon>
        <taxon>Pichiales</taxon>
        <taxon>Pichiaceae</taxon>
        <taxon>Ambrosiozyma</taxon>
    </lineage>
</organism>
<keyword evidence="2" id="KW-1185">Reference proteome</keyword>
<comment type="caution">
    <text evidence="1">The sequence shown here is derived from an EMBL/GenBank/DDBJ whole genome shotgun (WGS) entry which is preliminary data.</text>
</comment>
<dbReference type="Proteomes" id="UP001165064">
    <property type="component" value="Unassembled WGS sequence"/>
</dbReference>
<dbReference type="EMBL" id="BSXS01005906">
    <property type="protein sequence ID" value="GME84884.1"/>
    <property type="molecule type" value="Genomic_DNA"/>
</dbReference>
<proteinExistence type="predicted"/>
<name>A0ACB5TAY1_AMBMO</name>
<evidence type="ECO:0000313" key="2">
    <source>
        <dbReference type="Proteomes" id="UP001165064"/>
    </source>
</evidence>